<keyword evidence="3" id="KW-1185">Reference proteome</keyword>
<dbReference type="Proteomes" id="UP001597368">
    <property type="component" value="Unassembled WGS sequence"/>
</dbReference>
<dbReference type="RefSeq" id="WP_379572778.1">
    <property type="nucleotide sequence ID" value="NZ_JBHUFV010000022.1"/>
</dbReference>
<reference evidence="3" key="1">
    <citation type="journal article" date="2019" name="Int. J. Syst. Evol. Microbiol.">
        <title>The Global Catalogue of Microorganisms (GCM) 10K type strain sequencing project: providing services to taxonomists for standard genome sequencing and annotation.</title>
        <authorList>
            <consortium name="The Broad Institute Genomics Platform"/>
            <consortium name="The Broad Institute Genome Sequencing Center for Infectious Disease"/>
            <person name="Wu L."/>
            <person name="Ma J."/>
        </authorList>
    </citation>
    <scope>NUCLEOTIDE SEQUENCE [LARGE SCALE GENOMIC DNA]</scope>
    <source>
        <strain evidence="3">ICMP 6774ER</strain>
    </source>
</reference>
<feature type="chain" id="PRO_5045497800" evidence="1">
    <location>
        <begin position="28"/>
        <end position="147"/>
    </location>
</feature>
<gene>
    <name evidence="2" type="ORF">ACFSKW_14690</name>
</gene>
<accession>A0ABW4ST19</accession>
<name>A0ABW4ST19_9ACTN</name>
<feature type="signal peptide" evidence="1">
    <location>
        <begin position="1"/>
        <end position="27"/>
    </location>
</feature>
<evidence type="ECO:0000256" key="1">
    <source>
        <dbReference type="SAM" id="SignalP"/>
    </source>
</evidence>
<sequence length="147" mass="15251">MRLPHALSILAAAAVGTSGLLATPVHAAPIPVPVPVYGCYDIQRDEAAAVVTGVWCESYGGAPVTGEIVTEFRIVPNDPEGSASYTCRLPAGKTAAGYAGGYPAAVLGFSCWEETAEPAVQAPAPATQTRDSLRPHLLLDPIRLSIR</sequence>
<keyword evidence="1" id="KW-0732">Signal</keyword>
<evidence type="ECO:0000313" key="3">
    <source>
        <dbReference type="Proteomes" id="UP001597368"/>
    </source>
</evidence>
<evidence type="ECO:0000313" key="2">
    <source>
        <dbReference type="EMBL" id="MFD1932723.1"/>
    </source>
</evidence>
<comment type="caution">
    <text evidence="2">The sequence shown here is derived from an EMBL/GenBank/DDBJ whole genome shotgun (WGS) entry which is preliminary data.</text>
</comment>
<dbReference type="EMBL" id="JBHUFV010000022">
    <property type="protein sequence ID" value="MFD1932723.1"/>
    <property type="molecule type" value="Genomic_DNA"/>
</dbReference>
<protein>
    <submittedName>
        <fullName evidence="2">Uncharacterized protein</fullName>
    </submittedName>
</protein>
<organism evidence="2 3">
    <name type="scientific">Nonomuraea mangrovi</name>
    <dbReference type="NCBI Taxonomy" id="2316207"/>
    <lineage>
        <taxon>Bacteria</taxon>
        <taxon>Bacillati</taxon>
        <taxon>Actinomycetota</taxon>
        <taxon>Actinomycetes</taxon>
        <taxon>Streptosporangiales</taxon>
        <taxon>Streptosporangiaceae</taxon>
        <taxon>Nonomuraea</taxon>
    </lineage>
</organism>
<proteinExistence type="predicted"/>